<evidence type="ECO:0000313" key="9">
    <source>
        <dbReference type="Proteomes" id="UP000243904"/>
    </source>
</evidence>
<dbReference type="GO" id="GO:0016887">
    <property type="term" value="F:ATP hydrolysis activity"/>
    <property type="evidence" value="ECO:0007669"/>
    <property type="project" value="InterPro"/>
</dbReference>
<comment type="similarity">
    <text evidence="1">Belongs to the ABC transporter superfamily.</text>
</comment>
<feature type="domain" description="ABC transporter" evidence="7">
    <location>
        <begin position="3"/>
        <end position="232"/>
    </location>
</feature>
<keyword evidence="3" id="KW-0547">Nucleotide-binding</keyword>
<reference evidence="9" key="1">
    <citation type="submission" date="2016-10" db="EMBL/GenBank/DDBJ databases">
        <authorList>
            <person name="Varghese N."/>
            <person name="Submissions S."/>
        </authorList>
    </citation>
    <scope>NUCLEOTIDE SEQUENCE [LARGE SCALE GENOMIC DNA]</scope>
    <source>
        <strain evidence="9">GAS369</strain>
    </source>
</reference>
<dbReference type="Gene3D" id="3.40.50.300">
    <property type="entry name" value="P-loop containing nucleotide triphosphate hydrolases"/>
    <property type="match status" value="1"/>
</dbReference>
<dbReference type="Pfam" id="PF00005">
    <property type="entry name" value="ABC_tran"/>
    <property type="match status" value="1"/>
</dbReference>
<dbReference type="PANTHER" id="PTHR43820:SF5">
    <property type="entry name" value="HIGH-AFFINITY BRANCHED-CHAIN AMINO ACID TRANSPORT ATP-BINDING PROTEIN"/>
    <property type="match status" value="1"/>
</dbReference>
<dbReference type="InterPro" id="IPR027417">
    <property type="entry name" value="P-loop_NTPase"/>
</dbReference>
<dbReference type="SUPFAM" id="SSF52540">
    <property type="entry name" value="P-loop containing nucleoside triphosphate hydrolases"/>
    <property type="match status" value="1"/>
</dbReference>
<gene>
    <name evidence="8" type="ORF">SAMN05444158_0621</name>
</gene>
<keyword evidence="5" id="KW-0029">Amino-acid transport</keyword>
<name>A0A1H1NGW6_9BRAD</name>
<evidence type="ECO:0000313" key="8">
    <source>
        <dbReference type="EMBL" id="SDR98177.1"/>
    </source>
</evidence>
<dbReference type="RefSeq" id="WP_100382473.1">
    <property type="nucleotide sequence ID" value="NZ_LT629750.1"/>
</dbReference>
<evidence type="ECO:0000256" key="5">
    <source>
        <dbReference type="ARBA" id="ARBA00022970"/>
    </source>
</evidence>
<evidence type="ECO:0000256" key="1">
    <source>
        <dbReference type="ARBA" id="ARBA00005417"/>
    </source>
</evidence>
<keyword evidence="2" id="KW-0813">Transport</keyword>
<dbReference type="AlphaFoldDB" id="A0A1H1NGW6"/>
<keyword evidence="4 8" id="KW-0067">ATP-binding</keyword>
<protein>
    <submittedName>
        <fullName evidence="8">Amino acid/amide ABC transporter ATP-binding protein 2, HAAT family</fullName>
    </submittedName>
</protein>
<dbReference type="CDD" id="cd03224">
    <property type="entry name" value="ABC_TM1139_LivF_branched"/>
    <property type="match status" value="1"/>
</dbReference>
<dbReference type="InterPro" id="IPR003439">
    <property type="entry name" value="ABC_transporter-like_ATP-bd"/>
</dbReference>
<dbReference type="InterPro" id="IPR003593">
    <property type="entry name" value="AAA+_ATPase"/>
</dbReference>
<dbReference type="PANTHER" id="PTHR43820">
    <property type="entry name" value="HIGH-AFFINITY BRANCHED-CHAIN AMINO ACID TRANSPORT ATP-BINDING PROTEIN LIVF"/>
    <property type="match status" value="1"/>
</dbReference>
<comment type="function">
    <text evidence="6">Involved in beta-(1--&gt;2)glucan export. Transmembrane domains (TMD) form a pore in the inner membrane and the ATP-binding domain (NBD) is responsible for energy generation.</text>
</comment>
<dbReference type="Proteomes" id="UP000243904">
    <property type="component" value="Chromosome I"/>
</dbReference>
<evidence type="ECO:0000256" key="3">
    <source>
        <dbReference type="ARBA" id="ARBA00022741"/>
    </source>
</evidence>
<dbReference type="EMBL" id="LT629750">
    <property type="protein sequence ID" value="SDR98177.1"/>
    <property type="molecule type" value="Genomic_DNA"/>
</dbReference>
<dbReference type="SMART" id="SM00382">
    <property type="entry name" value="AAA"/>
    <property type="match status" value="1"/>
</dbReference>
<proteinExistence type="inferred from homology"/>
<organism evidence="8 9">
    <name type="scientific">Bradyrhizobium canariense</name>
    <dbReference type="NCBI Taxonomy" id="255045"/>
    <lineage>
        <taxon>Bacteria</taxon>
        <taxon>Pseudomonadati</taxon>
        <taxon>Pseudomonadota</taxon>
        <taxon>Alphaproteobacteria</taxon>
        <taxon>Hyphomicrobiales</taxon>
        <taxon>Nitrobacteraceae</taxon>
        <taxon>Bradyrhizobium</taxon>
    </lineage>
</organism>
<dbReference type="GO" id="GO:0015658">
    <property type="term" value="F:branched-chain amino acid transmembrane transporter activity"/>
    <property type="evidence" value="ECO:0007669"/>
    <property type="project" value="TreeGrafter"/>
</dbReference>
<dbReference type="GO" id="GO:0005524">
    <property type="term" value="F:ATP binding"/>
    <property type="evidence" value="ECO:0007669"/>
    <property type="project" value="UniProtKB-KW"/>
</dbReference>
<evidence type="ECO:0000256" key="6">
    <source>
        <dbReference type="ARBA" id="ARBA00024722"/>
    </source>
</evidence>
<dbReference type="PROSITE" id="PS50893">
    <property type="entry name" value="ABC_TRANSPORTER_2"/>
    <property type="match status" value="1"/>
</dbReference>
<sequence length="232" mass="25489">MLLSMDRVTSYYGKTPILKDFSFGVQQGKCVCVLGRNGVGKTTLMRTIMGLTDRSVGDIAIEGQNINSSPTYLRAKLGIGYVPQGRGILSEFTVRENILLGTFARHDGRSEIPEICLQMFPDLKVSLDRRAGLLSGGQKQQLAIARALAVDPKILLLDEPTEGIQPNIVHEIGETLLTLNRKFGITLLLTEQHIRVARRLGDTFLMVDNGRVVANGPMAELTDGVIHKYLTI</sequence>
<evidence type="ECO:0000256" key="2">
    <source>
        <dbReference type="ARBA" id="ARBA00022448"/>
    </source>
</evidence>
<dbReference type="InterPro" id="IPR052156">
    <property type="entry name" value="BCAA_Transport_ATP-bd_LivF"/>
</dbReference>
<accession>A0A1H1NGW6</accession>
<evidence type="ECO:0000256" key="4">
    <source>
        <dbReference type="ARBA" id="ARBA00022840"/>
    </source>
</evidence>
<dbReference type="GO" id="GO:0015807">
    <property type="term" value="P:L-amino acid transport"/>
    <property type="evidence" value="ECO:0007669"/>
    <property type="project" value="TreeGrafter"/>
</dbReference>
<keyword evidence="9" id="KW-1185">Reference proteome</keyword>
<evidence type="ECO:0000259" key="7">
    <source>
        <dbReference type="PROSITE" id="PS50893"/>
    </source>
</evidence>